<evidence type="ECO:0000313" key="2">
    <source>
        <dbReference type="Proteomes" id="UP000249915"/>
    </source>
</evidence>
<keyword evidence="2" id="KW-1185">Reference proteome</keyword>
<dbReference type="EMBL" id="MASW01000024">
    <property type="protein sequence ID" value="PXY16612.1"/>
    <property type="molecule type" value="Genomic_DNA"/>
</dbReference>
<comment type="caution">
    <text evidence="1">The sequence shown here is derived from an EMBL/GenBank/DDBJ whole genome shotgun (WGS) entry which is preliminary data.</text>
</comment>
<dbReference type="Proteomes" id="UP000249915">
    <property type="component" value="Plasmid pPmurDSM45305"/>
</dbReference>
<accession>A0A2V4ABX3</accession>
<proteinExistence type="predicted"/>
<name>A0A2V4ABX3_9PSEU</name>
<dbReference type="OrthoDB" id="3700615at2"/>
<evidence type="ECO:0000313" key="1">
    <source>
        <dbReference type="EMBL" id="PXY16612.1"/>
    </source>
</evidence>
<dbReference type="AlphaFoldDB" id="A0A2V4ABX3"/>
<organism evidence="1 2">
    <name type="scientific">Prauserella muralis</name>
    <dbReference type="NCBI Taxonomy" id="588067"/>
    <lineage>
        <taxon>Bacteria</taxon>
        <taxon>Bacillati</taxon>
        <taxon>Actinomycetota</taxon>
        <taxon>Actinomycetes</taxon>
        <taxon>Pseudonocardiales</taxon>
        <taxon>Pseudonocardiaceae</taxon>
        <taxon>Prauserella</taxon>
    </lineage>
</organism>
<gene>
    <name evidence="1" type="ORF">BAY60_36085</name>
</gene>
<dbReference type="RefSeq" id="WP_112278858.1">
    <property type="nucleotide sequence ID" value="NZ_CM009984.1"/>
</dbReference>
<sequence length="118" mass="12567">MTIEGSADPEQAAQRILDVAAECNVAPTEAATLIEIIANGGVDPLPTRNFPINRERTRDRARVAHEIAMHIGYGGAGTPARDLVAAVQRRARAKVGFPARARRRPQGPSGAGPTYSTR</sequence>
<reference evidence="1 2" key="1">
    <citation type="submission" date="2016-07" db="EMBL/GenBank/DDBJ databases">
        <title>Draft genome sequence of Prauserella muralis DSM 45305, isolated from a mould-covered wall in an indoor environment.</title>
        <authorList>
            <person name="Ruckert C."/>
            <person name="Albersmeier A."/>
            <person name="Jiang C.-L."/>
            <person name="Jiang Y."/>
            <person name="Kalinowski J."/>
            <person name="Schneider O."/>
            <person name="Winkler A."/>
            <person name="Zotchev S.B."/>
        </authorList>
    </citation>
    <scope>NUCLEOTIDE SEQUENCE [LARGE SCALE GENOMIC DNA]</scope>
    <source>
        <strain evidence="1 2">DSM 45305</strain>
        <plasmid evidence="2">ppmurdsm45305</plasmid>
    </source>
</reference>
<geneLocation type="plasmid" evidence="2">
    <name>ppmurdsm45305</name>
</geneLocation>
<protein>
    <submittedName>
        <fullName evidence="1">Uncharacterized protein</fullName>
    </submittedName>
</protein>
<keyword evidence="1" id="KW-0614">Plasmid</keyword>